<organism evidence="1 2">
    <name type="scientific">Fraxinus pennsylvanica</name>
    <dbReference type="NCBI Taxonomy" id="56036"/>
    <lineage>
        <taxon>Eukaryota</taxon>
        <taxon>Viridiplantae</taxon>
        <taxon>Streptophyta</taxon>
        <taxon>Embryophyta</taxon>
        <taxon>Tracheophyta</taxon>
        <taxon>Spermatophyta</taxon>
        <taxon>Magnoliopsida</taxon>
        <taxon>eudicotyledons</taxon>
        <taxon>Gunneridae</taxon>
        <taxon>Pentapetalae</taxon>
        <taxon>asterids</taxon>
        <taxon>lamiids</taxon>
        <taxon>Lamiales</taxon>
        <taxon>Oleaceae</taxon>
        <taxon>Oleeae</taxon>
        <taxon>Fraxinus</taxon>
    </lineage>
</organism>
<name>A0AAD1YSR3_9LAMI</name>
<reference evidence="1" key="1">
    <citation type="submission" date="2023-05" db="EMBL/GenBank/DDBJ databases">
        <authorList>
            <person name="Huff M."/>
        </authorList>
    </citation>
    <scope>NUCLEOTIDE SEQUENCE</scope>
</reference>
<dbReference type="PANTHER" id="PTHR31717:SF58">
    <property type="entry name" value="ZINC FINGER PROTEIN CONSTANS-LIKE 13"/>
    <property type="match status" value="1"/>
</dbReference>
<dbReference type="AlphaFoldDB" id="A0AAD1YSR3"/>
<accession>A0AAD1YSR3</accession>
<proteinExistence type="predicted"/>
<evidence type="ECO:0000313" key="1">
    <source>
        <dbReference type="EMBL" id="CAI9755884.1"/>
    </source>
</evidence>
<dbReference type="PANTHER" id="PTHR31717">
    <property type="entry name" value="ZINC FINGER PROTEIN CONSTANS-LIKE 10"/>
    <property type="match status" value="1"/>
</dbReference>
<keyword evidence="2" id="KW-1185">Reference proteome</keyword>
<dbReference type="EMBL" id="OU503037">
    <property type="protein sequence ID" value="CAI9755884.1"/>
    <property type="molecule type" value="Genomic_DNA"/>
</dbReference>
<gene>
    <name evidence="1" type="ORF">FPE_LOCUS3315</name>
</gene>
<dbReference type="Proteomes" id="UP000834106">
    <property type="component" value="Chromosome 2"/>
</dbReference>
<sequence>MESPQNGVGAVLASGSSTGHRIIGDKKYPTKSTMNFIKEQENSIVAVDTKDRTSDFCEETEALLYYRADSTKLYLGCDREVNLTNPLFNKHTRCLLCENVILRVFLYIVVLNPWCFVRTIDWEKHDNLALIHDHRPIERFIGCPSVSELMSILGF</sequence>
<evidence type="ECO:0000313" key="2">
    <source>
        <dbReference type="Proteomes" id="UP000834106"/>
    </source>
</evidence>
<protein>
    <submittedName>
        <fullName evidence="1">Uncharacterized protein</fullName>
    </submittedName>
</protein>